<reference evidence="1 2" key="1">
    <citation type="journal article" date="2020" name="BMC Genomics">
        <title>Intraspecific diversification of the crop wild relative Brassica cretica Lam. using demographic model selection.</title>
        <authorList>
            <person name="Kioukis A."/>
            <person name="Michalopoulou V.A."/>
            <person name="Briers L."/>
            <person name="Pirintsos S."/>
            <person name="Studholme D.J."/>
            <person name="Pavlidis P."/>
            <person name="Sarris P.F."/>
        </authorList>
    </citation>
    <scope>NUCLEOTIDE SEQUENCE [LARGE SCALE GENOMIC DNA]</scope>
    <source>
        <strain evidence="2">cv. PFS-1207/04</strain>
    </source>
</reference>
<accession>A0ABQ7F450</accession>
<sequence>MQLTLEVVPSLFTQEAYMLCEADKMFKTQFFWVEGADAAETRSQERSSSHVRKAKQQAVCMFKPQEASLTFVGSRLRFASHMLKACLGTAPLNHTDLAHTFSSARGLTASQVFEEEKPLQSLA</sequence>
<protein>
    <submittedName>
        <fullName evidence="1">Uncharacterized protein</fullName>
    </submittedName>
</protein>
<keyword evidence="2" id="KW-1185">Reference proteome</keyword>
<organism evidence="1 2">
    <name type="scientific">Brassica cretica</name>
    <name type="common">Mustard</name>
    <dbReference type="NCBI Taxonomy" id="69181"/>
    <lineage>
        <taxon>Eukaryota</taxon>
        <taxon>Viridiplantae</taxon>
        <taxon>Streptophyta</taxon>
        <taxon>Embryophyta</taxon>
        <taxon>Tracheophyta</taxon>
        <taxon>Spermatophyta</taxon>
        <taxon>Magnoliopsida</taxon>
        <taxon>eudicotyledons</taxon>
        <taxon>Gunneridae</taxon>
        <taxon>Pentapetalae</taxon>
        <taxon>rosids</taxon>
        <taxon>malvids</taxon>
        <taxon>Brassicales</taxon>
        <taxon>Brassicaceae</taxon>
        <taxon>Brassiceae</taxon>
        <taxon>Brassica</taxon>
    </lineage>
</organism>
<evidence type="ECO:0000313" key="2">
    <source>
        <dbReference type="Proteomes" id="UP000266723"/>
    </source>
</evidence>
<dbReference type="EMBL" id="QGKV02000297">
    <property type="protein sequence ID" value="KAF3610436.1"/>
    <property type="molecule type" value="Genomic_DNA"/>
</dbReference>
<name>A0ABQ7F450_BRACR</name>
<gene>
    <name evidence="1" type="ORF">DY000_02049812</name>
</gene>
<evidence type="ECO:0000313" key="1">
    <source>
        <dbReference type="EMBL" id="KAF3610436.1"/>
    </source>
</evidence>
<dbReference type="Proteomes" id="UP000266723">
    <property type="component" value="Unassembled WGS sequence"/>
</dbReference>
<proteinExistence type="predicted"/>
<comment type="caution">
    <text evidence="1">The sequence shown here is derived from an EMBL/GenBank/DDBJ whole genome shotgun (WGS) entry which is preliminary data.</text>
</comment>